<feature type="transmembrane region" description="Helical" evidence="1">
    <location>
        <begin position="38"/>
        <end position="59"/>
    </location>
</feature>
<dbReference type="Pfam" id="PF07331">
    <property type="entry name" value="TctB"/>
    <property type="match status" value="1"/>
</dbReference>
<dbReference type="EMBL" id="JACHGB010000001">
    <property type="protein sequence ID" value="MBB5270341.1"/>
    <property type="molecule type" value="Genomic_DNA"/>
</dbReference>
<feature type="domain" description="DUF1468" evidence="2">
    <location>
        <begin position="10"/>
        <end position="151"/>
    </location>
</feature>
<accession>A0A7W8M6X1</accession>
<sequence length="164" mass="17344">MTGRDASRLTALGLAAVAGIGLWQALKLDRWGFDGPDAGFFPQVMAGVCVVLALVVAAWPGRPNEGDDGEADAGDEGRVVTRRSFAVYALALGVMAAGAMGVGFAPTALLTTVLVMRFAEGRGWRASLGYGVAMVAVCMVLFGWLLRVDLPEGPFERFFYSLVR</sequence>
<evidence type="ECO:0000313" key="3">
    <source>
        <dbReference type="EMBL" id="MBB5270341.1"/>
    </source>
</evidence>
<organism evidence="3 4">
    <name type="scientific">Quisquiliibacterium transsilvanicum</name>
    <dbReference type="NCBI Taxonomy" id="1549638"/>
    <lineage>
        <taxon>Bacteria</taxon>
        <taxon>Pseudomonadati</taxon>
        <taxon>Pseudomonadota</taxon>
        <taxon>Betaproteobacteria</taxon>
        <taxon>Burkholderiales</taxon>
        <taxon>Burkholderiaceae</taxon>
        <taxon>Quisquiliibacterium</taxon>
    </lineage>
</organism>
<keyword evidence="1" id="KW-0812">Transmembrane</keyword>
<dbReference type="AlphaFoldDB" id="A0A7W8M6X1"/>
<name>A0A7W8M6X1_9BURK</name>
<comment type="caution">
    <text evidence="3">The sequence shown here is derived from an EMBL/GenBank/DDBJ whole genome shotgun (WGS) entry which is preliminary data.</text>
</comment>
<dbReference type="InterPro" id="IPR009936">
    <property type="entry name" value="DUF1468"/>
</dbReference>
<gene>
    <name evidence="3" type="ORF">HNQ70_000325</name>
</gene>
<feature type="transmembrane region" description="Helical" evidence="1">
    <location>
        <begin position="85"/>
        <end position="116"/>
    </location>
</feature>
<dbReference type="RefSeq" id="WP_183963638.1">
    <property type="nucleotide sequence ID" value="NZ_BAABEW010000016.1"/>
</dbReference>
<feature type="transmembrane region" description="Helical" evidence="1">
    <location>
        <begin position="6"/>
        <end position="26"/>
    </location>
</feature>
<dbReference type="Proteomes" id="UP000532440">
    <property type="component" value="Unassembled WGS sequence"/>
</dbReference>
<feature type="transmembrane region" description="Helical" evidence="1">
    <location>
        <begin position="128"/>
        <end position="146"/>
    </location>
</feature>
<keyword evidence="1" id="KW-1133">Transmembrane helix</keyword>
<evidence type="ECO:0000313" key="4">
    <source>
        <dbReference type="Proteomes" id="UP000532440"/>
    </source>
</evidence>
<proteinExistence type="predicted"/>
<evidence type="ECO:0000259" key="2">
    <source>
        <dbReference type="Pfam" id="PF07331"/>
    </source>
</evidence>
<keyword evidence="4" id="KW-1185">Reference proteome</keyword>
<reference evidence="3 4" key="1">
    <citation type="submission" date="2020-08" db="EMBL/GenBank/DDBJ databases">
        <title>Genomic Encyclopedia of Type Strains, Phase IV (KMG-IV): sequencing the most valuable type-strain genomes for metagenomic binning, comparative biology and taxonomic classification.</title>
        <authorList>
            <person name="Goeker M."/>
        </authorList>
    </citation>
    <scope>NUCLEOTIDE SEQUENCE [LARGE SCALE GENOMIC DNA]</scope>
    <source>
        <strain evidence="3 4">DSM 29781</strain>
    </source>
</reference>
<evidence type="ECO:0000256" key="1">
    <source>
        <dbReference type="SAM" id="Phobius"/>
    </source>
</evidence>
<keyword evidence="1" id="KW-0472">Membrane</keyword>
<protein>
    <recommendedName>
        <fullName evidence="2">DUF1468 domain-containing protein</fullName>
    </recommendedName>
</protein>